<organism evidence="6 7">
    <name type="scientific">Deinococcus rubellus</name>
    <dbReference type="NCBI Taxonomy" id="1889240"/>
    <lineage>
        <taxon>Bacteria</taxon>
        <taxon>Thermotogati</taxon>
        <taxon>Deinococcota</taxon>
        <taxon>Deinococci</taxon>
        <taxon>Deinococcales</taxon>
        <taxon>Deinococcaceae</taxon>
        <taxon>Deinococcus</taxon>
    </lineage>
</organism>
<evidence type="ECO:0000259" key="5">
    <source>
        <dbReference type="Pfam" id="PF00496"/>
    </source>
</evidence>
<dbReference type="Pfam" id="PF00496">
    <property type="entry name" value="SBP_bac_5"/>
    <property type="match status" value="1"/>
</dbReference>
<dbReference type="PROSITE" id="PS01040">
    <property type="entry name" value="SBP_BACTERIAL_5"/>
    <property type="match status" value="1"/>
</dbReference>
<evidence type="ECO:0000256" key="1">
    <source>
        <dbReference type="ARBA" id="ARBA00005695"/>
    </source>
</evidence>
<evidence type="ECO:0000256" key="4">
    <source>
        <dbReference type="SAM" id="SignalP"/>
    </source>
</evidence>
<name>A0ABY5YDM9_9DEIO</name>
<evidence type="ECO:0000313" key="7">
    <source>
        <dbReference type="Proteomes" id="UP001060261"/>
    </source>
</evidence>
<accession>A0ABY5YDM9</accession>
<dbReference type="InterPro" id="IPR030678">
    <property type="entry name" value="Peptide/Ni-bd"/>
</dbReference>
<evidence type="ECO:0000313" key="6">
    <source>
        <dbReference type="EMBL" id="UWX63123.1"/>
    </source>
</evidence>
<feature type="domain" description="Solute-binding protein family 5" evidence="5">
    <location>
        <begin position="84"/>
        <end position="464"/>
    </location>
</feature>
<feature type="chain" id="PRO_5045110964" evidence="4">
    <location>
        <begin position="41"/>
        <end position="547"/>
    </location>
</feature>
<dbReference type="Gene3D" id="3.40.190.10">
    <property type="entry name" value="Periplasmic binding protein-like II"/>
    <property type="match status" value="1"/>
</dbReference>
<dbReference type="PANTHER" id="PTHR30290">
    <property type="entry name" value="PERIPLASMIC BINDING COMPONENT OF ABC TRANSPORTER"/>
    <property type="match status" value="1"/>
</dbReference>
<dbReference type="EMBL" id="CP104213">
    <property type="protein sequence ID" value="UWX63123.1"/>
    <property type="molecule type" value="Genomic_DNA"/>
</dbReference>
<dbReference type="InterPro" id="IPR023765">
    <property type="entry name" value="SBP_5_CS"/>
</dbReference>
<dbReference type="PIRSF" id="PIRSF002741">
    <property type="entry name" value="MppA"/>
    <property type="match status" value="1"/>
</dbReference>
<keyword evidence="3 4" id="KW-0732">Signal</keyword>
<sequence>MSKLSLPATDHRRVRARSRLRPALTLALLTSLALAGPASAASLVYGMGGDPVSLDPGTITDGNSSLVQSLVYDMLVRFKKGTTTITPGLATRWTANKDATEWTFTLRKNVKFSDGTPFNADAVVYNVNRWWDTAAPEGAAAQGKTFTSWQFIFGGFKSDKNSFLKSVRADGPDKVIFTLSHPFAPFPESLATTFFGIASPAAIKKAGAKYGTPAALPVGTGPFVMQSWQTGDRIVLTPNKTHWGKKAKYDSLVLRSIKDPSARLNELKAGTIDFTSDLNPDQLGAVKADPTLTAVIVPSFNVGTLSLNIRNQYLKNDKVRQAISMAINKKAIVDAFWNGLGVSDASFLPPALAWANPKTVPADYTYDPAAAKKLLTEAGYPNGISLDLWYMPVSRPYFPTPKPIAEAMAADLAGIGIKVNLKTEDWAKYLEDRNTAPGFDMYMIGWTGPYASPYNFYNTYYGESSPADTGYANPKLFELLSTAVGSSSRAVSAKAYAQIGQITYDANIRLPIVHSRPLGAARSYVKGWLPGPSALTPFEDITIEGKK</sequence>
<comment type="similarity">
    <text evidence="1">Belongs to the bacterial solute-binding protein 5 family.</text>
</comment>
<dbReference type="Proteomes" id="UP001060261">
    <property type="component" value="Chromosome"/>
</dbReference>
<dbReference type="Gene3D" id="3.90.76.10">
    <property type="entry name" value="Dipeptide-binding Protein, Domain 1"/>
    <property type="match status" value="1"/>
</dbReference>
<evidence type="ECO:0000256" key="2">
    <source>
        <dbReference type="ARBA" id="ARBA00022448"/>
    </source>
</evidence>
<dbReference type="SUPFAM" id="SSF53850">
    <property type="entry name" value="Periplasmic binding protein-like II"/>
    <property type="match status" value="1"/>
</dbReference>
<dbReference type="InterPro" id="IPR000914">
    <property type="entry name" value="SBP_5_dom"/>
</dbReference>
<protein>
    <submittedName>
        <fullName evidence="6">ABC transporter substrate-binding protein</fullName>
    </submittedName>
</protein>
<dbReference type="CDD" id="cd08493">
    <property type="entry name" value="PBP2_DppA_like"/>
    <property type="match status" value="1"/>
</dbReference>
<reference evidence="6" key="1">
    <citation type="submission" date="2022-09" db="EMBL/GenBank/DDBJ databases">
        <title>genome sequence of Deinococcus rubellus.</title>
        <authorList>
            <person name="Srinivasan S."/>
        </authorList>
    </citation>
    <scope>NUCLEOTIDE SEQUENCE</scope>
    <source>
        <strain evidence="6">Ant6</strain>
    </source>
</reference>
<dbReference type="RefSeq" id="WP_260559416.1">
    <property type="nucleotide sequence ID" value="NZ_BAABEC010000179.1"/>
</dbReference>
<proteinExistence type="inferred from homology"/>
<feature type="signal peptide" evidence="4">
    <location>
        <begin position="1"/>
        <end position="40"/>
    </location>
</feature>
<evidence type="ECO:0000256" key="3">
    <source>
        <dbReference type="ARBA" id="ARBA00022729"/>
    </source>
</evidence>
<gene>
    <name evidence="6" type="ORF">N0D28_10170</name>
</gene>
<dbReference type="InterPro" id="IPR039424">
    <property type="entry name" value="SBP_5"/>
</dbReference>
<keyword evidence="2" id="KW-0813">Transport</keyword>
<dbReference type="Gene3D" id="3.10.105.10">
    <property type="entry name" value="Dipeptide-binding Protein, Domain 3"/>
    <property type="match status" value="1"/>
</dbReference>
<keyword evidence="7" id="KW-1185">Reference proteome</keyword>
<dbReference type="PANTHER" id="PTHR30290:SF9">
    <property type="entry name" value="OLIGOPEPTIDE-BINDING PROTEIN APPA"/>
    <property type="match status" value="1"/>
</dbReference>